<protein>
    <submittedName>
        <fullName evidence="2">Uncharacterized protein</fullName>
    </submittedName>
</protein>
<comment type="caution">
    <text evidence="2">The sequence shown here is derived from an EMBL/GenBank/DDBJ whole genome shotgun (WGS) entry which is preliminary data.</text>
</comment>
<dbReference type="RefSeq" id="WP_367994580.1">
    <property type="nucleotide sequence ID" value="NZ_JBFPJR010000023.1"/>
</dbReference>
<gene>
    <name evidence="2" type="ORF">AB3X52_13340</name>
</gene>
<reference evidence="2 3" key="1">
    <citation type="submission" date="2024-07" db="EMBL/GenBank/DDBJ databases">
        <authorList>
            <person name="Lee S."/>
            <person name="Kang M."/>
        </authorList>
    </citation>
    <scope>NUCLEOTIDE SEQUENCE [LARGE SCALE GENOMIC DNA]</scope>
    <source>
        <strain evidence="2 3">DS6</strain>
    </source>
</reference>
<organism evidence="2 3">
    <name type="scientific">Nocardioides eburneus</name>
    <dbReference type="NCBI Taxonomy" id="3231482"/>
    <lineage>
        <taxon>Bacteria</taxon>
        <taxon>Bacillati</taxon>
        <taxon>Actinomycetota</taxon>
        <taxon>Actinomycetes</taxon>
        <taxon>Propionibacteriales</taxon>
        <taxon>Nocardioidaceae</taxon>
        <taxon>Nocardioides</taxon>
    </lineage>
</organism>
<keyword evidence="3" id="KW-1185">Reference proteome</keyword>
<accession>A0ABV3T406</accession>
<sequence length="121" mass="11648">MGKGAVTGMNVTGLHGTGTAVAGRSGDAGSHANTMRSGVESAAGVAGHPEVTAALNALVNDHLLDPVAKLPGLIAFAGDGIANLAATGRDEDNAGGQAVHAQAAGTDTAALGLSTRINRAV</sequence>
<evidence type="ECO:0000313" key="2">
    <source>
        <dbReference type="EMBL" id="MEX0428609.1"/>
    </source>
</evidence>
<dbReference type="Proteomes" id="UP001556631">
    <property type="component" value="Unassembled WGS sequence"/>
</dbReference>
<evidence type="ECO:0000256" key="1">
    <source>
        <dbReference type="SAM" id="MobiDB-lite"/>
    </source>
</evidence>
<name>A0ABV3T406_9ACTN</name>
<evidence type="ECO:0000313" key="3">
    <source>
        <dbReference type="Proteomes" id="UP001556631"/>
    </source>
</evidence>
<proteinExistence type="predicted"/>
<dbReference type="EMBL" id="JBFPJR010000023">
    <property type="protein sequence ID" value="MEX0428609.1"/>
    <property type="molecule type" value="Genomic_DNA"/>
</dbReference>
<feature type="region of interest" description="Disordered" evidence="1">
    <location>
        <begin position="17"/>
        <end position="44"/>
    </location>
</feature>